<dbReference type="InterPro" id="IPR007197">
    <property type="entry name" value="rSAM"/>
</dbReference>
<dbReference type="CDD" id="cd01335">
    <property type="entry name" value="Radical_SAM"/>
    <property type="match status" value="1"/>
</dbReference>
<dbReference type="PANTHER" id="PTHR43273">
    <property type="entry name" value="ANAEROBIC SULFATASE-MATURATING ENZYME HOMOLOG ASLB-RELATED"/>
    <property type="match status" value="1"/>
</dbReference>
<keyword evidence="8" id="KW-1185">Reference proteome</keyword>
<dbReference type="InterPro" id="IPR058240">
    <property type="entry name" value="rSAM_sf"/>
</dbReference>
<dbReference type="EMBL" id="CP010519">
    <property type="protein sequence ID" value="AJE81572.1"/>
    <property type="molecule type" value="Genomic_DNA"/>
</dbReference>
<evidence type="ECO:0000256" key="2">
    <source>
        <dbReference type="ARBA" id="ARBA00022691"/>
    </source>
</evidence>
<protein>
    <submittedName>
        <fullName evidence="7">Radical SAM domain-containing protein</fullName>
    </submittedName>
</protein>
<evidence type="ECO:0000313" key="8">
    <source>
        <dbReference type="Proteomes" id="UP000031523"/>
    </source>
</evidence>
<dbReference type="GO" id="GO:0016491">
    <property type="term" value="F:oxidoreductase activity"/>
    <property type="evidence" value="ECO:0007669"/>
    <property type="project" value="InterPro"/>
</dbReference>
<accession>A0A0B5ETY2</accession>
<sequence length="626" mass="68226">MPSTLTTPTTTVGTDVWRPLEDTDHTAAVSVVLKLRGETCDIDCLYCFEKRKLAPGGAQITPAHIRRLGQIFGQRPLAIELHGGEPLTVSKQAMAVLLDELAAQPTVHRVHLQTNGVRLDNEWLDLFDAHYPRLHIGISMDGDEQGNSWRVGYDGTAIYPHIVSALNLLAERNRTCGIVTVVSPAVLGRAAEVIDHIADFDAVRAVHLLPAFDTTVTKPLQATGRRTSPSRRLQARAVGADGPAWAITPAQYAAFVLDATARWIDAGHFRRIKLDPAVATIRRLKGLDTAHCHFAAHKCSHVFTAYPDGRLGSCDELPWPQAHLLPLAAARSEADITEAQHANPQLTAGRELMTKCVSCPYRTVCGGGCTATRWRMLKATGSDDAYCDHRARLTDGMAHLLAAPDHPAGAHCRRAHWRPVDPNVMDDVDAFLARWDDPAAPRTPARLRVSDHGNINTVGLPGEHAADDLDPRHPQWREGVEDRVWPLVDTITRTWKAVTYDSCQGHAHTGTGWAPSLFRVGLLPRTRAEYATLAARLCHTLAAADGYLPAAVTADVVRSDLTSAATGRRHPALNLTLTLAPGSTWANYFTSLDQAVHTLTHVARHTPTATGCACALRPPRPTREPR</sequence>
<evidence type="ECO:0000256" key="4">
    <source>
        <dbReference type="ARBA" id="ARBA00023004"/>
    </source>
</evidence>
<reference evidence="7 8" key="1">
    <citation type="submission" date="2015-01" db="EMBL/GenBank/DDBJ databases">
        <title>Enhanced salinomycin production by adjusting the supply of polyketide extender units in Streptomyce albus DSM 41398.</title>
        <authorList>
            <person name="Lu C."/>
        </authorList>
    </citation>
    <scope>NUCLEOTIDE SEQUENCE [LARGE SCALE GENOMIC DNA]</scope>
    <source>
        <strain evidence="8">ATCC 21838 / DSM 41398 / FERM P-419 / JCM 4703 / NBRC 107858</strain>
    </source>
</reference>
<dbReference type="Proteomes" id="UP000031523">
    <property type="component" value="Chromosome"/>
</dbReference>
<organism evidence="7 8">
    <name type="scientific">Streptomyces albus (strain ATCC 21838 / DSM 41398 / FERM P-419 / JCM 4703 / NBRC 107858)</name>
    <dbReference type="NCBI Taxonomy" id="1081613"/>
    <lineage>
        <taxon>Bacteria</taxon>
        <taxon>Bacillati</taxon>
        <taxon>Actinomycetota</taxon>
        <taxon>Actinomycetes</taxon>
        <taxon>Kitasatosporales</taxon>
        <taxon>Streptomycetaceae</taxon>
        <taxon>Streptomyces</taxon>
    </lineage>
</organism>
<dbReference type="InterPro" id="IPR023885">
    <property type="entry name" value="4Fe4S-binding_SPASM_dom"/>
</dbReference>
<name>A0A0B5ETY2_STRA4</name>
<keyword evidence="4" id="KW-0408">Iron</keyword>
<evidence type="ECO:0000256" key="5">
    <source>
        <dbReference type="ARBA" id="ARBA00023014"/>
    </source>
</evidence>
<dbReference type="AlphaFoldDB" id="A0A0B5ETY2"/>
<evidence type="ECO:0000259" key="6">
    <source>
        <dbReference type="Pfam" id="PF04055"/>
    </source>
</evidence>
<dbReference type="SFLD" id="SFLDG01067">
    <property type="entry name" value="SPASM/twitch_domain_containing"/>
    <property type="match status" value="1"/>
</dbReference>
<dbReference type="GO" id="GO:0046872">
    <property type="term" value="F:metal ion binding"/>
    <property type="evidence" value="ECO:0007669"/>
    <property type="project" value="UniProtKB-KW"/>
</dbReference>
<dbReference type="SFLD" id="SFLDS00029">
    <property type="entry name" value="Radical_SAM"/>
    <property type="match status" value="1"/>
</dbReference>
<dbReference type="InterPro" id="IPR023867">
    <property type="entry name" value="Sulphatase_maturase_rSAM"/>
</dbReference>
<proteinExistence type="predicted"/>
<dbReference type="InterPro" id="IPR013785">
    <property type="entry name" value="Aldolase_TIM"/>
</dbReference>
<keyword evidence="2" id="KW-0949">S-adenosyl-L-methionine</keyword>
<evidence type="ECO:0000256" key="3">
    <source>
        <dbReference type="ARBA" id="ARBA00022723"/>
    </source>
</evidence>
<dbReference type="SUPFAM" id="SSF102114">
    <property type="entry name" value="Radical SAM enzymes"/>
    <property type="match status" value="1"/>
</dbReference>
<dbReference type="PANTHER" id="PTHR43273:SF8">
    <property type="entry name" value="RADICAL SAM DOMAIN PROTEIN"/>
    <property type="match status" value="1"/>
</dbReference>
<keyword evidence="5" id="KW-0411">Iron-sulfur</keyword>
<gene>
    <name evidence="7" type="ORF">SLNWT_1196</name>
</gene>
<comment type="cofactor">
    <cofactor evidence="1">
        <name>[4Fe-4S] cluster</name>
        <dbReference type="ChEBI" id="CHEBI:49883"/>
    </cofactor>
</comment>
<feature type="domain" description="Radical SAM core" evidence="6">
    <location>
        <begin position="38"/>
        <end position="182"/>
    </location>
</feature>
<dbReference type="KEGG" id="sals:SLNWT_1196"/>
<keyword evidence="3" id="KW-0479">Metal-binding</keyword>
<dbReference type="NCBIfam" id="TIGR04085">
    <property type="entry name" value="rSAM_more_4Fe4S"/>
    <property type="match status" value="1"/>
</dbReference>
<evidence type="ECO:0000313" key="7">
    <source>
        <dbReference type="EMBL" id="AJE81572.1"/>
    </source>
</evidence>
<dbReference type="GO" id="GO:0051536">
    <property type="term" value="F:iron-sulfur cluster binding"/>
    <property type="evidence" value="ECO:0007669"/>
    <property type="project" value="UniProtKB-KW"/>
</dbReference>
<evidence type="ECO:0000256" key="1">
    <source>
        <dbReference type="ARBA" id="ARBA00001966"/>
    </source>
</evidence>
<dbReference type="Pfam" id="PF04055">
    <property type="entry name" value="Radical_SAM"/>
    <property type="match status" value="1"/>
</dbReference>
<dbReference type="Gene3D" id="3.20.20.70">
    <property type="entry name" value="Aldolase class I"/>
    <property type="match status" value="1"/>
</dbReference>